<dbReference type="Proteomes" id="UP000054740">
    <property type="component" value="Unassembled WGS sequence"/>
</dbReference>
<organism evidence="2 3">
    <name type="scientific">Caballeronia cordobensis</name>
    <name type="common">Burkholderia cordobensis</name>
    <dbReference type="NCBI Taxonomy" id="1353886"/>
    <lineage>
        <taxon>Bacteria</taxon>
        <taxon>Pseudomonadati</taxon>
        <taxon>Pseudomonadota</taxon>
        <taxon>Betaproteobacteria</taxon>
        <taxon>Burkholderiales</taxon>
        <taxon>Burkholderiaceae</taxon>
        <taxon>Caballeronia</taxon>
    </lineage>
</organism>
<dbReference type="AlphaFoldDB" id="A0A158II52"/>
<accession>A0A158II52</accession>
<evidence type="ECO:0000256" key="1">
    <source>
        <dbReference type="SAM" id="MobiDB-lite"/>
    </source>
</evidence>
<proteinExistence type="predicted"/>
<protein>
    <submittedName>
        <fullName evidence="2">Uncharacterized protein</fullName>
    </submittedName>
</protein>
<feature type="region of interest" description="Disordered" evidence="1">
    <location>
        <begin position="1"/>
        <end position="72"/>
    </location>
</feature>
<evidence type="ECO:0000313" key="2">
    <source>
        <dbReference type="EMBL" id="SAL56177.1"/>
    </source>
</evidence>
<dbReference type="EMBL" id="FCNY02000013">
    <property type="protein sequence ID" value="SAL56177.1"/>
    <property type="molecule type" value="Genomic_DNA"/>
</dbReference>
<keyword evidence="3" id="KW-1185">Reference proteome</keyword>
<sequence length="72" mass="8526">MTAQKAPASLTGLRPMPGQQPKQQRPKPRQQPKLRRLQRPKRSMQQRLRPKQQQPEPKLPGLRLQRSEQPFR</sequence>
<reference evidence="3" key="1">
    <citation type="submission" date="2016-01" db="EMBL/GenBank/DDBJ databases">
        <authorList>
            <person name="Peeters C."/>
        </authorList>
    </citation>
    <scope>NUCLEOTIDE SEQUENCE [LARGE SCALE GENOMIC DNA]</scope>
</reference>
<feature type="compositionally biased region" description="Low complexity" evidence="1">
    <location>
        <begin position="14"/>
        <end position="23"/>
    </location>
</feature>
<gene>
    <name evidence="2" type="ORF">AWB70_04859</name>
</gene>
<name>A0A158II52_CABCO</name>
<feature type="compositionally biased region" description="Basic residues" evidence="1">
    <location>
        <begin position="24"/>
        <end position="50"/>
    </location>
</feature>
<evidence type="ECO:0000313" key="3">
    <source>
        <dbReference type="Proteomes" id="UP000054740"/>
    </source>
</evidence>